<gene>
    <name evidence="11" type="primary">pstA</name>
    <name evidence="11" type="ORF">EH244_30915</name>
</gene>
<dbReference type="PANTHER" id="PTHR43470:SF3">
    <property type="entry name" value="PHOSPHATE TRANSPORT SYSTEM PERMEASE PROTEIN PSTA-RELATED"/>
    <property type="match status" value="1"/>
</dbReference>
<feature type="domain" description="ABC transmembrane type-1" evidence="10">
    <location>
        <begin position="75"/>
        <end position="283"/>
    </location>
</feature>
<dbReference type="PROSITE" id="PS50928">
    <property type="entry name" value="ABC_TM1"/>
    <property type="match status" value="1"/>
</dbReference>
<dbReference type="Proteomes" id="UP000271590">
    <property type="component" value="Unassembled WGS sequence"/>
</dbReference>
<dbReference type="GO" id="GO:0005886">
    <property type="term" value="C:plasma membrane"/>
    <property type="evidence" value="ECO:0007669"/>
    <property type="project" value="UniProtKB-SubCell"/>
</dbReference>
<evidence type="ECO:0000256" key="3">
    <source>
        <dbReference type="ARBA" id="ARBA00016864"/>
    </source>
</evidence>
<feature type="transmembrane region" description="Helical" evidence="9">
    <location>
        <begin position="260"/>
        <end position="282"/>
    </location>
</feature>
<dbReference type="GO" id="GO:0005315">
    <property type="term" value="F:phosphate transmembrane transporter activity"/>
    <property type="evidence" value="ECO:0007669"/>
    <property type="project" value="InterPro"/>
</dbReference>
<evidence type="ECO:0000256" key="7">
    <source>
        <dbReference type="ARBA" id="ARBA00022989"/>
    </source>
</evidence>
<comment type="similarity">
    <text evidence="2 9">Belongs to the binding-protein-dependent transport system permease family. CysTW subfamily.</text>
</comment>
<comment type="subcellular location">
    <subcellularLocation>
        <location evidence="9">Cell inner membrane</location>
        <topology evidence="9">Multi-pass membrane protein</topology>
    </subcellularLocation>
    <subcellularLocation>
        <location evidence="1">Cell membrane</location>
        <topology evidence="1">Multi-pass membrane protein</topology>
    </subcellularLocation>
</comment>
<proteinExistence type="inferred from homology"/>
<name>A0A3P3E559_9BURK</name>
<keyword evidence="7 9" id="KW-1133">Transmembrane helix</keyword>
<organism evidence="11 12">
    <name type="scientific">Variovorax beijingensis</name>
    <dbReference type="NCBI Taxonomy" id="2496117"/>
    <lineage>
        <taxon>Bacteria</taxon>
        <taxon>Pseudomonadati</taxon>
        <taxon>Pseudomonadota</taxon>
        <taxon>Betaproteobacteria</taxon>
        <taxon>Burkholderiales</taxon>
        <taxon>Comamonadaceae</taxon>
        <taxon>Variovorax</taxon>
    </lineage>
</organism>
<dbReference type="RefSeq" id="WP_124962101.1">
    <property type="nucleotide sequence ID" value="NZ_RQXU01000041.1"/>
</dbReference>
<evidence type="ECO:0000256" key="4">
    <source>
        <dbReference type="ARBA" id="ARBA00022448"/>
    </source>
</evidence>
<evidence type="ECO:0000256" key="1">
    <source>
        <dbReference type="ARBA" id="ARBA00004651"/>
    </source>
</evidence>
<keyword evidence="8 9" id="KW-0472">Membrane</keyword>
<evidence type="ECO:0000256" key="6">
    <source>
        <dbReference type="ARBA" id="ARBA00022692"/>
    </source>
</evidence>
<dbReference type="CDD" id="cd06261">
    <property type="entry name" value="TM_PBP2"/>
    <property type="match status" value="1"/>
</dbReference>
<feature type="transmembrane region" description="Helical" evidence="9">
    <location>
        <begin position="68"/>
        <end position="100"/>
    </location>
</feature>
<evidence type="ECO:0000256" key="5">
    <source>
        <dbReference type="ARBA" id="ARBA00022475"/>
    </source>
</evidence>
<keyword evidence="6 9" id="KW-0812">Transmembrane</keyword>
<keyword evidence="5 9" id="KW-1003">Cell membrane</keyword>
<comment type="caution">
    <text evidence="9">Lacks conserved residue(s) required for the propagation of feature annotation.</text>
</comment>
<dbReference type="Gene3D" id="1.10.3720.10">
    <property type="entry name" value="MetI-like"/>
    <property type="match status" value="1"/>
</dbReference>
<dbReference type="InterPro" id="IPR000515">
    <property type="entry name" value="MetI-like"/>
</dbReference>
<accession>A0A3P3E559</accession>
<dbReference type="EMBL" id="RQXU01000041">
    <property type="protein sequence ID" value="RRH80198.1"/>
    <property type="molecule type" value="Genomic_DNA"/>
</dbReference>
<evidence type="ECO:0000259" key="10">
    <source>
        <dbReference type="PROSITE" id="PS50928"/>
    </source>
</evidence>
<dbReference type="SUPFAM" id="SSF161098">
    <property type="entry name" value="MetI-like"/>
    <property type="match status" value="1"/>
</dbReference>
<dbReference type="NCBIfam" id="TIGR00974">
    <property type="entry name" value="3a0107s02c"/>
    <property type="match status" value="1"/>
</dbReference>
<dbReference type="GO" id="GO:0035435">
    <property type="term" value="P:phosphate ion transmembrane transport"/>
    <property type="evidence" value="ECO:0007669"/>
    <property type="project" value="InterPro"/>
</dbReference>
<sequence length="299" mass="31149">MKAVLFLLYAGYRRAGGLKEVTSTACIYVLTAIALAALIAPIAHIVINGVSSLSIDFIVQEPAESGRAGGIGSILISTFLIVAISLVAALPLALGTAVLLSEFMPRSKVVMPVVRNALDVLAGVPSVVFGLFGLAFFCRQLGMGYSILAGGLTLACMILPVLIRTFCNAIESAPPSYKLASASLGVSRTATLWHITLPVALAGLTSGCVLGLTRAFAETAVLLFTSGYSDRMPTSVMDSGRSISVHIYELATNIPGGQNAAYGSALVLLTLLSAISMAIHFASVKLQSKFLGVTLPTWR</sequence>
<evidence type="ECO:0000256" key="8">
    <source>
        <dbReference type="ARBA" id="ARBA00023136"/>
    </source>
</evidence>
<reference evidence="11 12" key="1">
    <citation type="submission" date="2018-11" db="EMBL/GenBank/DDBJ databases">
        <title>The genome of Variovorax sp T529.</title>
        <authorList>
            <person name="Gao J."/>
        </authorList>
    </citation>
    <scope>NUCLEOTIDE SEQUENCE [LARGE SCALE GENOMIC DNA]</scope>
    <source>
        <strain evidence="11 12">T529</strain>
    </source>
</reference>
<protein>
    <recommendedName>
        <fullName evidence="3 9">Phosphate transport system permease protein PstA</fullName>
    </recommendedName>
</protein>
<comment type="caution">
    <text evidence="11">The sequence shown here is derived from an EMBL/GenBank/DDBJ whole genome shotgun (WGS) entry which is preliminary data.</text>
</comment>
<feature type="transmembrane region" description="Helical" evidence="9">
    <location>
        <begin position="120"/>
        <end position="138"/>
    </location>
</feature>
<feature type="transmembrane region" description="Helical" evidence="9">
    <location>
        <begin position="145"/>
        <end position="163"/>
    </location>
</feature>
<evidence type="ECO:0000256" key="9">
    <source>
        <dbReference type="RuleBase" id="RU363043"/>
    </source>
</evidence>
<evidence type="ECO:0000313" key="11">
    <source>
        <dbReference type="EMBL" id="RRH80198.1"/>
    </source>
</evidence>
<evidence type="ECO:0000313" key="12">
    <source>
        <dbReference type="Proteomes" id="UP000271590"/>
    </source>
</evidence>
<dbReference type="InterPro" id="IPR035906">
    <property type="entry name" value="MetI-like_sf"/>
</dbReference>
<keyword evidence="4" id="KW-0813">Transport</keyword>
<dbReference type="InterPro" id="IPR005672">
    <property type="entry name" value="Phosphate_PstA"/>
</dbReference>
<dbReference type="AlphaFoldDB" id="A0A3P3E559"/>
<evidence type="ECO:0000256" key="2">
    <source>
        <dbReference type="ARBA" id="ARBA00007069"/>
    </source>
</evidence>
<dbReference type="PANTHER" id="PTHR43470">
    <property type="entry name" value="PHOSPHATE TRANSPORT SYSTEM PERMEASE PROTEIN PSTA-RELATED"/>
    <property type="match status" value="1"/>
</dbReference>
<dbReference type="Pfam" id="PF00528">
    <property type="entry name" value="BPD_transp_1"/>
    <property type="match status" value="1"/>
</dbReference>
<feature type="transmembrane region" description="Helical" evidence="9">
    <location>
        <begin position="25"/>
        <end position="47"/>
    </location>
</feature>